<dbReference type="EMBL" id="CP048029">
    <property type="protein sequence ID" value="QIK39109.1"/>
    <property type="molecule type" value="Genomic_DNA"/>
</dbReference>
<dbReference type="AlphaFoldDB" id="A0A6G7VGD7"/>
<dbReference type="NCBIfam" id="TIGR00253">
    <property type="entry name" value="RNA_bind_YhbY"/>
    <property type="match status" value="1"/>
</dbReference>
<feature type="domain" description="CRM" evidence="3">
    <location>
        <begin position="1"/>
        <end position="97"/>
    </location>
</feature>
<dbReference type="SUPFAM" id="SSF75471">
    <property type="entry name" value="YhbY-like"/>
    <property type="match status" value="1"/>
</dbReference>
<organism evidence="4 5">
    <name type="scientific">Caldichromatium japonicum</name>
    <dbReference type="NCBI Taxonomy" id="2699430"/>
    <lineage>
        <taxon>Bacteria</taxon>
        <taxon>Pseudomonadati</taxon>
        <taxon>Pseudomonadota</taxon>
        <taxon>Gammaproteobacteria</taxon>
        <taxon>Chromatiales</taxon>
        <taxon>Chromatiaceae</taxon>
        <taxon>Caldichromatium</taxon>
    </lineage>
</organism>
<protein>
    <submittedName>
        <fullName evidence="4">Ribosome assembly RNA-binding protein YhbY</fullName>
    </submittedName>
</protein>
<evidence type="ECO:0000313" key="5">
    <source>
        <dbReference type="Proteomes" id="UP000502699"/>
    </source>
</evidence>
<dbReference type="Gene3D" id="3.30.110.60">
    <property type="entry name" value="YhbY-like"/>
    <property type="match status" value="1"/>
</dbReference>
<dbReference type="Pfam" id="PF01985">
    <property type="entry name" value="CRS1_YhbY"/>
    <property type="match status" value="1"/>
</dbReference>
<dbReference type="Proteomes" id="UP000502699">
    <property type="component" value="Chromosome"/>
</dbReference>
<dbReference type="InterPro" id="IPR017924">
    <property type="entry name" value="RNA-binding_YhbY"/>
</dbReference>
<keyword evidence="5" id="KW-1185">Reference proteome</keyword>
<keyword evidence="1 2" id="KW-0694">RNA-binding</keyword>
<dbReference type="KEGG" id="cjap:GWK36_04600"/>
<sequence>MPISPKQRRWLKQRAHHLKPVVLIGQRGLTEAVLAEIERALDDHELIKIRLGALETEDRLAVIDHICQKTGSELIQRIGHIAAFYRYNPHKRDPLTPLA</sequence>
<evidence type="ECO:0000256" key="1">
    <source>
        <dbReference type="ARBA" id="ARBA00022884"/>
    </source>
</evidence>
<dbReference type="InterPro" id="IPR051925">
    <property type="entry name" value="RNA-binding_domain"/>
</dbReference>
<evidence type="ECO:0000313" key="4">
    <source>
        <dbReference type="EMBL" id="QIK39109.1"/>
    </source>
</evidence>
<proteinExistence type="predicted"/>
<dbReference type="PANTHER" id="PTHR40065:SF3">
    <property type="entry name" value="RNA-BINDING PROTEIN YHBY"/>
    <property type="match status" value="1"/>
</dbReference>
<reference evidence="5" key="1">
    <citation type="submission" date="2020-01" db="EMBL/GenBank/DDBJ databases">
        <title>Caldichromatium gen. nov., sp. nov., a thermophilic purple sulfur bacterium member of the family Chromatiaceae isolated from Nakabusa hot spring, Japan.</title>
        <authorList>
            <person name="Saini M.K."/>
            <person name="Hanada S."/>
            <person name="Tank M."/>
        </authorList>
    </citation>
    <scope>NUCLEOTIDE SEQUENCE [LARGE SCALE GENOMIC DNA]</scope>
    <source>
        <strain evidence="5">No.7</strain>
    </source>
</reference>
<dbReference type="PANTHER" id="PTHR40065">
    <property type="entry name" value="RNA-BINDING PROTEIN YHBY"/>
    <property type="match status" value="1"/>
</dbReference>
<dbReference type="PROSITE" id="PS51295">
    <property type="entry name" value="CRM"/>
    <property type="match status" value="1"/>
</dbReference>
<dbReference type="InterPro" id="IPR001890">
    <property type="entry name" value="RNA-binding_CRM"/>
</dbReference>
<evidence type="ECO:0000259" key="3">
    <source>
        <dbReference type="PROSITE" id="PS51295"/>
    </source>
</evidence>
<gene>
    <name evidence="4" type="primary">yhbY</name>
    <name evidence="4" type="ORF">GWK36_04600</name>
</gene>
<name>A0A6G7VGD7_9GAMM</name>
<dbReference type="InterPro" id="IPR035920">
    <property type="entry name" value="YhbY-like_sf"/>
</dbReference>
<accession>A0A6G7VGD7</accession>
<evidence type="ECO:0000256" key="2">
    <source>
        <dbReference type="PROSITE-ProRule" id="PRU00626"/>
    </source>
</evidence>
<dbReference type="SMART" id="SM01103">
    <property type="entry name" value="CRS1_YhbY"/>
    <property type="match status" value="1"/>
</dbReference>
<dbReference type="GO" id="GO:0003723">
    <property type="term" value="F:RNA binding"/>
    <property type="evidence" value="ECO:0007669"/>
    <property type="project" value="UniProtKB-UniRule"/>
</dbReference>